<accession>A0A4D8REG4</accession>
<organism evidence="2 3">
    <name type="scientific">Azospirillum brasilense</name>
    <dbReference type="NCBI Taxonomy" id="192"/>
    <lineage>
        <taxon>Bacteria</taxon>
        <taxon>Pseudomonadati</taxon>
        <taxon>Pseudomonadota</taxon>
        <taxon>Alphaproteobacteria</taxon>
        <taxon>Rhodospirillales</taxon>
        <taxon>Azospirillaceae</taxon>
        <taxon>Azospirillum</taxon>
    </lineage>
</organism>
<name>A0A4D8REG4_AZOBR</name>
<evidence type="ECO:0000313" key="2">
    <source>
        <dbReference type="EMBL" id="QCO15692.1"/>
    </source>
</evidence>
<feature type="transmembrane region" description="Helical" evidence="1">
    <location>
        <begin position="292"/>
        <end position="312"/>
    </location>
</feature>
<keyword evidence="1" id="KW-0812">Transmembrane</keyword>
<dbReference type="EMBL" id="CP032345">
    <property type="protein sequence ID" value="QCO15692.1"/>
    <property type="molecule type" value="Genomic_DNA"/>
</dbReference>
<gene>
    <name evidence="2" type="ORF">D3869_10890</name>
</gene>
<evidence type="ECO:0000256" key="1">
    <source>
        <dbReference type="SAM" id="Phobius"/>
    </source>
</evidence>
<feature type="transmembrane region" description="Helical" evidence="1">
    <location>
        <begin position="243"/>
        <end position="261"/>
    </location>
</feature>
<dbReference type="RefSeq" id="WP_137140069.1">
    <property type="nucleotide sequence ID" value="NZ_CP032345.1"/>
</dbReference>
<dbReference type="AlphaFoldDB" id="A0A4D8REG4"/>
<feature type="transmembrane region" description="Helical" evidence="1">
    <location>
        <begin position="215"/>
        <end position="237"/>
    </location>
</feature>
<protein>
    <submittedName>
        <fullName evidence="2">Uncharacterized protein</fullName>
    </submittedName>
</protein>
<keyword evidence="1" id="KW-1133">Transmembrane helix</keyword>
<proteinExistence type="predicted"/>
<feature type="transmembrane region" description="Helical" evidence="1">
    <location>
        <begin position="332"/>
        <end position="358"/>
    </location>
</feature>
<reference evidence="2 3" key="1">
    <citation type="submission" date="2018-09" db="EMBL/GenBank/DDBJ databases">
        <title>Whole genome based analysis of evolution and adaptive divergence in Indian and Brazilian strains of Azospirillum brasilense.</title>
        <authorList>
            <person name="Singh C."/>
            <person name="Tripathi A.K."/>
        </authorList>
    </citation>
    <scope>NUCLEOTIDE SEQUENCE [LARGE SCALE GENOMIC DNA]</scope>
    <source>
        <strain evidence="2 3">MTCC4039</strain>
    </source>
</reference>
<evidence type="ECO:0000313" key="3">
    <source>
        <dbReference type="Proteomes" id="UP000298693"/>
    </source>
</evidence>
<keyword evidence="1" id="KW-0472">Membrane</keyword>
<dbReference type="Proteomes" id="UP000298693">
    <property type="component" value="Chromosome"/>
</dbReference>
<sequence>MQSVLSTVFEVQPDSKDMLVARIVQLRQDEESLVDPQGEKYGRLKVRVPLLHFMALSVFEDDRYDPILVIETNFDGPPGPFWAQLEAAVGEDLRAILRFCERPSGPTGALFDRVVAAGSRQPIASLLEGHSFQPLIVHIGNRGLDRDRILREAELFHAARTILADADRTAPNPYRSATSATAIHAGLRGALLESFPWLDEPAPARIPADENRSDWLRLGGFLALLLLVLSLPGVLLGLMLRPWWVAVLLSLVAAAAFAASIRDLGDLLRFFGAPDGAAPADARPRPTAGSRLVTALKGLAGVVAMIGVYLAIPSAAAAAAVAPLTGAGFGDIFRASAQVLGAGLASMPASALAILWWLRRLEARDASHDHPRLDEGKLRAMMEREDHIAQNHMGSLVLVKPGVLRAVLLRVGLRGLGLVLRVTEWARRGYLGSMRTIHFAHWALIDNGGRLMFFSNFDGSWESYLDDFIEKAHSGLTLAWGNATGFPPARFLLLDGATQGRKFKAWARHSMTVSLFWYSAYKDYTVDQIERHARVADGLRRRSLTNEEGALWARDL</sequence>